<dbReference type="EC" id="2.4.-.-" evidence="6"/>
<evidence type="ECO:0000259" key="5">
    <source>
        <dbReference type="Pfam" id="PF00535"/>
    </source>
</evidence>
<keyword evidence="3 6" id="KW-0808">Transferase</keyword>
<dbReference type="Pfam" id="PF00535">
    <property type="entry name" value="Glycos_transf_2"/>
    <property type="match status" value="1"/>
</dbReference>
<keyword evidence="7" id="KW-1185">Reference proteome</keyword>
<evidence type="ECO:0000313" key="7">
    <source>
        <dbReference type="Proteomes" id="UP000320176"/>
    </source>
</evidence>
<evidence type="ECO:0000313" key="6">
    <source>
        <dbReference type="EMBL" id="TWU05951.1"/>
    </source>
</evidence>
<comment type="caution">
    <text evidence="6">The sequence shown here is derived from an EMBL/GenBank/DDBJ whole genome shotgun (WGS) entry which is preliminary data.</text>
</comment>
<comment type="similarity">
    <text evidence="1">Belongs to the glycosyltransferase 2 family.</text>
</comment>
<proteinExistence type="inferred from homology"/>
<dbReference type="InterPro" id="IPR029044">
    <property type="entry name" value="Nucleotide-diphossugar_trans"/>
</dbReference>
<sequence length="336" mass="37709">MSCYNNESCVSRAVDSILNQTFSRWELIVVNDGSTDATGEILDAYADRDSRIRVIHQANTGLTKALIAGCSVAKTDVIARQDADDVSRPRRLESQIALLDQDASLGFVSCFAEYVGPQGEFLSQTSRPTDPDEATKQLLHDRIGPPAHGTVMFRKPIYEKVGEYRHQFYCGQDADLWLRLAEVSKIGYVPEVLYQVQIDSVGITGSGRQVQQRFGVFGRECHQARISGEDETPILAKAAKLSADLRQERDERRHSEPTRSQQRSRVLNQSNTNYMIGSQLIKNRDARGRAYLWQVIRHRPHHWRAWARLAQSSLFVFSGANAERDACARGGQGQDA</sequence>
<dbReference type="InterPro" id="IPR001173">
    <property type="entry name" value="Glyco_trans_2-like"/>
</dbReference>
<dbReference type="Proteomes" id="UP000320176">
    <property type="component" value="Unassembled WGS sequence"/>
</dbReference>
<dbReference type="InterPro" id="IPR050834">
    <property type="entry name" value="Glycosyltransf_2"/>
</dbReference>
<dbReference type="Gene3D" id="3.90.550.10">
    <property type="entry name" value="Spore Coat Polysaccharide Biosynthesis Protein SpsA, Chain A"/>
    <property type="match status" value="1"/>
</dbReference>
<evidence type="ECO:0000256" key="2">
    <source>
        <dbReference type="ARBA" id="ARBA00022676"/>
    </source>
</evidence>
<name>A0A5C6B3B7_9BACT</name>
<feature type="compositionally biased region" description="Basic and acidic residues" evidence="4">
    <location>
        <begin position="245"/>
        <end position="257"/>
    </location>
</feature>
<evidence type="ECO:0000256" key="4">
    <source>
        <dbReference type="SAM" id="MobiDB-lite"/>
    </source>
</evidence>
<feature type="compositionally biased region" description="Polar residues" evidence="4">
    <location>
        <begin position="258"/>
        <end position="268"/>
    </location>
</feature>
<dbReference type="PANTHER" id="PTHR43685">
    <property type="entry name" value="GLYCOSYLTRANSFERASE"/>
    <property type="match status" value="1"/>
</dbReference>
<feature type="region of interest" description="Disordered" evidence="4">
    <location>
        <begin position="245"/>
        <end position="268"/>
    </location>
</feature>
<dbReference type="GO" id="GO:0016757">
    <property type="term" value="F:glycosyltransferase activity"/>
    <property type="evidence" value="ECO:0007669"/>
    <property type="project" value="UniProtKB-KW"/>
</dbReference>
<gene>
    <name evidence="6" type="primary">epsE_5</name>
    <name evidence="6" type="ORF">Pla52n_16670</name>
</gene>
<keyword evidence="2 6" id="KW-0328">Glycosyltransferase</keyword>
<dbReference type="CDD" id="cd00761">
    <property type="entry name" value="Glyco_tranf_GTA_type"/>
    <property type="match status" value="1"/>
</dbReference>
<accession>A0A5C6B3B7</accession>
<evidence type="ECO:0000256" key="3">
    <source>
        <dbReference type="ARBA" id="ARBA00022679"/>
    </source>
</evidence>
<protein>
    <submittedName>
        <fullName evidence="6">Putative glycosyltransferase EpsE</fullName>
        <ecNumber evidence="6">2.4.-.-</ecNumber>
    </submittedName>
</protein>
<dbReference type="EMBL" id="SJPN01000002">
    <property type="protein sequence ID" value="TWU05951.1"/>
    <property type="molecule type" value="Genomic_DNA"/>
</dbReference>
<dbReference type="AlphaFoldDB" id="A0A5C6B3B7"/>
<dbReference type="PANTHER" id="PTHR43685:SF5">
    <property type="entry name" value="GLYCOSYLTRANSFERASE EPSE-RELATED"/>
    <property type="match status" value="1"/>
</dbReference>
<dbReference type="SUPFAM" id="SSF53448">
    <property type="entry name" value="Nucleotide-diphospho-sugar transferases"/>
    <property type="match status" value="1"/>
</dbReference>
<evidence type="ECO:0000256" key="1">
    <source>
        <dbReference type="ARBA" id="ARBA00006739"/>
    </source>
</evidence>
<feature type="domain" description="Glycosyltransferase 2-like" evidence="5">
    <location>
        <begin position="1"/>
        <end position="161"/>
    </location>
</feature>
<reference evidence="6 7" key="1">
    <citation type="submission" date="2019-02" db="EMBL/GenBank/DDBJ databases">
        <title>Deep-cultivation of Planctomycetes and their phenomic and genomic characterization uncovers novel biology.</title>
        <authorList>
            <person name="Wiegand S."/>
            <person name="Jogler M."/>
            <person name="Boedeker C."/>
            <person name="Pinto D."/>
            <person name="Vollmers J."/>
            <person name="Rivas-Marin E."/>
            <person name="Kohn T."/>
            <person name="Peeters S.H."/>
            <person name="Heuer A."/>
            <person name="Rast P."/>
            <person name="Oberbeckmann S."/>
            <person name="Bunk B."/>
            <person name="Jeske O."/>
            <person name="Meyerdierks A."/>
            <person name="Storesund J.E."/>
            <person name="Kallscheuer N."/>
            <person name="Luecker S."/>
            <person name="Lage O.M."/>
            <person name="Pohl T."/>
            <person name="Merkel B.J."/>
            <person name="Hornburger P."/>
            <person name="Mueller R.-W."/>
            <person name="Bruemmer F."/>
            <person name="Labrenz M."/>
            <person name="Spormann A.M."/>
            <person name="Op Den Camp H."/>
            <person name="Overmann J."/>
            <person name="Amann R."/>
            <person name="Jetten M.S.M."/>
            <person name="Mascher T."/>
            <person name="Medema M.H."/>
            <person name="Devos D.P."/>
            <person name="Kaster A.-K."/>
            <person name="Ovreas L."/>
            <person name="Rohde M."/>
            <person name="Galperin M.Y."/>
            <person name="Jogler C."/>
        </authorList>
    </citation>
    <scope>NUCLEOTIDE SEQUENCE [LARGE SCALE GENOMIC DNA]</scope>
    <source>
        <strain evidence="6 7">Pla52n</strain>
    </source>
</reference>
<organism evidence="6 7">
    <name type="scientific">Stieleria varia</name>
    <dbReference type="NCBI Taxonomy" id="2528005"/>
    <lineage>
        <taxon>Bacteria</taxon>
        <taxon>Pseudomonadati</taxon>
        <taxon>Planctomycetota</taxon>
        <taxon>Planctomycetia</taxon>
        <taxon>Pirellulales</taxon>
        <taxon>Pirellulaceae</taxon>
        <taxon>Stieleria</taxon>
    </lineage>
</organism>